<accession>A0A918L3Z6</accession>
<protein>
    <submittedName>
        <fullName evidence="2">Uncharacterized protein</fullName>
    </submittedName>
</protein>
<keyword evidence="3" id="KW-1185">Reference proteome</keyword>
<feature type="compositionally biased region" description="Polar residues" evidence="1">
    <location>
        <begin position="41"/>
        <end position="55"/>
    </location>
</feature>
<dbReference type="Proteomes" id="UP000606194">
    <property type="component" value="Unassembled WGS sequence"/>
</dbReference>
<feature type="compositionally biased region" description="Low complexity" evidence="1">
    <location>
        <begin position="1"/>
        <end position="18"/>
    </location>
</feature>
<evidence type="ECO:0000256" key="1">
    <source>
        <dbReference type="SAM" id="MobiDB-lite"/>
    </source>
</evidence>
<feature type="compositionally biased region" description="Basic and acidic residues" evidence="1">
    <location>
        <begin position="82"/>
        <end position="96"/>
    </location>
</feature>
<evidence type="ECO:0000313" key="3">
    <source>
        <dbReference type="Proteomes" id="UP000606194"/>
    </source>
</evidence>
<dbReference type="EMBL" id="BMTL01000011">
    <property type="protein sequence ID" value="GGR89724.1"/>
    <property type="molecule type" value="Genomic_DNA"/>
</dbReference>
<reference evidence="2" key="2">
    <citation type="submission" date="2020-09" db="EMBL/GenBank/DDBJ databases">
        <authorList>
            <person name="Sun Q."/>
            <person name="Ohkuma M."/>
        </authorList>
    </citation>
    <scope>NUCLEOTIDE SEQUENCE</scope>
    <source>
        <strain evidence="2">JCM 4386</strain>
    </source>
</reference>
<comment type="caution">
    <text evidence="2">The sequence shown here is derived from an EMBL/GenBank/DDBJ whole genome shotgun (WGS) entry which is preliminary data.</text>
</comment>
<dbReference type="AlphaFoldDB" id="A0A918L3Z6"/>
<feature type="compositionally biased region" description="Basic and acidic residues" evidence="1">
    <location>
        <begin position="19"/>
        <end position="37"/>
    </location>
</feature>
<feature type="region of interest" description="Disordered" evidence="1">
    <location>
        <begin position="1"/>
        <end position="139"/>
    </location>
</feature>
<sequence>MAPTPGDTPTTTRAPGATRDPDTREPKSGHRDDRNGVLDEPSTQTGVRPTTSTHSPHPEAPGIRRGGTTPPPGAPPPPGAARDPDTREPKSGRPDGAHTALDEPSTQTGVRPTAPTPGADAKAPRRERGRRPARGPARP</sequence>
<evidence type="ECO:0000313" key="2">
    <source>
        <dbReference type="EMBL" id="GGR89724.1"/>
    </source>
</evidence>
<organism evidence="2 3">
    <name type="scientific">Streptomyces humidus</name>
    <dbReference type="NCBI Taxonomy" id="52259"/>
    <lineage>
        <taxon>Bacteria</taxon>
        <taxon>Bacillati</taxon>
        <taxon>Actinomycetota</taxon>
        <taxon>Actinomycetes</taxon>
        <taxon>Kitasatosporales</taxon>
        <taxon>Streptomycetaceae</taxon>
        <taxon>Streptomyces</taxon>
    </lineage>
</organism>
<reference evidence="2" key="1">
    <citation type="journal article" date="2014" name="Int. J. Syst. Evol. Microbiol.">
        <title>Complete genome sequence of Corynebacterium casei LMG S-19264T (=DSM 44701T), isolated from a smear-ripened cheese.</title>
        <authorList>
            <consortium name="US DOE Joint Genome Institute (JGI-PGF)"/>
            <person name="Walter F."/>
            <person name="Albersmeier A."/>
            <person name="Kalinowski J."/>
            <person name="Ruckert C."/>
        </authorList>
    </citation>
    <scope>NUCLEOTIDE SEQUENCE</scope>
    <source>
        <strain evidence="2">JCM 4386</strain>
    </source>
</reference>
<proteinExistence type="predicted"/>
<name>A0A918L3Z6_9ACTN</name>
<gene>
    <name evidence="2" type="ORF">GCM10010269_31050</name>
</gene>
<feature type="compositionally biased region" description="Pro residues" evidence="1">
    <location>
        <begin position="69"/>
        <end position="79"/>
    </location>
</feature>